<accession>A0ABY6LVS9</accession>
<evidence type="ECO:0000256" key="1">
    <source>
        <dbReference type="ARBA" id="ARBA00004141"/>
    </source>
</evidence>
<evidence type="ECO:0000313" key="11">
    <source>
        <dbReference type="Proteomes" id="UP001235939"/>
    </source>
</evidence>
<sequence length="376" mass="42133">MGTFWLENHHFPRAPEMFHDLNFSKTPHMLMPCRVRYGDFPYFVLIIFFFRGITLEGMQDGLRHLFTPDVSSLRLLTLFVAKPCGCLPQWSKLADPMVWLEAGTQIFFSLGLAFGGLIAFSSYNPVHNNCFRDALLVSICNCGTSMFAGIVVFSVLGTLTSLYCLMEFQLLGNTRYKSVAITATVDEPERWFDSLGLRRIQGHHDPQALRGDDGDSVAGKLHPGRARGCGPAPGRPCVRPPEGAREGTICLISFFLSLIFAHGGGNYVFALFDRFSGNFPLLIVALFECIMISYVYGLKSSSSERGCGKACKRRLMMSQTCSIVDGHTRTRRLSLDKQKRDSSEKHDPVPFRHPRRSSPAPFQTLAPIRWGQWQSS</sequence>
<feature type="transmembrane region" description="Helical" evidence="9">
    <location>
        <begin position="135"/>
        <end position="165"/>
    </location>
</feature>
<dbReference type="PANTHER" id="PTHR11616">
    <property type="entry name" value="SODIUM/CHLORIDE DEPENDENT TRANSPORTER"/>
    <property type="match status" value="1"/>
</dbReference>
<dbReference type="SUPFAM" id="SSF161070">
    <property type="entry name" value="SNF-like"/>
    <property type="match status" value="2"/>
</dbReference>
<protein>
    <submittedName>
        <fullName evidence="10">SLC6A19</fullName>
    </submittedName>
</protein>
<gene>
    <name evidence="10" type="ORF">LAZ67_X001647</name>
</gene>
<evidence type="ECO:0000256" key="9">
    <source>
        <dbReference type="SAM" id="Phobius"/>
    </source>
</evidence>
<keyword evidence="6 9" id="KW-1133">Transmembrane helix</keyword>
<dbReference type="InterPro" id="IPR037272">
    <property type="entry name" value="SNS_sf"/>
</dbReference>
<dbReference type="EMBL" id="CP092886">
    <property type="protein sequence ID" value="UYV84242.1"/>
    <property type="molecule type" value="Genomic_DNA"/>
</dbReference>
<keyword evidence="3" id="KW-0813">Transport</keyword>
<keyword evidence="7 9" id="KW-0472">Membrane</keyword>
<feature type="transmembrane region" description="Helical" evidence="9">
    <location>
        <begin position="40"/>
        <end position="58"/>
    </location>
</feature>
<evidence type="ECO:0000256" key="3">
    <source>
        <dbReference type="ARBA" id="ARBA00022448"/>
    </source>
</evidence>
<keyword evidence="11" id="KW-1185">Reference proteome</keyword>
<keyword evidence="4 9" id="KW-0812">Transmembrane</keyword>
<dbReference type="Pfam" id="PF00209">
    <property type="entry name" value="SNF"/>
    <property type="match status" value="2"/>
</dbReference>
<evidence type="ECO:0000256" key="6">
    <source>
        <dbReference type="ARBA" id="ARBA00022989"/>
    </source>
</evidence>
<feature type="transmembrane region" description="Helical" evidence="9">
    <location>
        <begin position="249"/>
        <end position="272"/>
    </location>
</feature>
<dbReference type="Proteomes" id="UP001235939">
    <property type="component" value="Chromosome X"/>
</dbReference>
<keyword evidence="5" id="KW-0769">Symport</keyword>
<dbReference type="PANTHER" id="PTHR11616:SF182">
    <property type="entry name" value="TRANSPORTER"/>
    <property type="match status" value="1"/>
</dbReference>
<feature type="region of interest" description="Disordered" evidence="8">
    <location>
        <begin position="333"/>
        <end position="363"/>
    </location>
</feature>
<feature type="transmembrane region" description="Helical" evidence="9">
    <location>
        <begin position="278"/>
        <end position="296"/>
    </location>
</feature>
<organism evidence="10 11">
    <name type="scientific">Cordylochernes scorpioides</name>
    <dbReference type="NCBI Taxonomy" id="51811"/>
    <lineage>
        <taxon>Eukaryota</taxon>
        <taxon>Metazoa</taxon>
        <taxon>Ecdysozoa</taxon>
        <taxon>Arthropoda</taxon>
        <taxon>Chelicerata</taxon>
        <taxon>Arachnida</taxon>
        <taxon>Pseudoscorpiones</taxon>
        <taxon>Cheliferoidea</taxon>
        <taxon>Chernetidae</taxon>
        <taxon>Cordylochernes</taxon>
    </lineage>
</organism>
<dbReference type="InterPro" id="IPR000175">
    <property type="entry name" value="Na/ntran_symport"/>
</dbReference>
<reference evidence="10 11" key="1">
    <citation type="submission" date="2022-03" db="EMBL/GenBank/DDBJ databases">
        <title>A chromosomal length assembly of Cordylochernes scorpioides.</title>
        <authorList>
            <person name="Zeh D."/>
            <person name="Zeh J."/>
        </authorList>
    </citation>
    <scope>NUCLEOTIDE SEQUENCE [LARGE SCALE GENOMIC DNA]</scope>
    <source>
        <strain evidence="10">IN4F17</strain>
        <tissue evidence="10">Whole Body</tissue>
    </source>
</reference>
<comment type="similarity">
    <text evidence="2">Belongs to the sodium:neurotransmitter symporter (SNF) (TC 2.A.22) family.</text>
</comment>
<evidence type="ECO:0000256" key="2">
    <source>
        <dbReference type="ARBA" id="ARBA00006459"/>
    </source>
</evidence>
<evidence type="ECO:0000256" key="4">
    <source>
        <dbReference type="ARBA" id="ARBA00022692"/>
    </source>
</evidence>
<dbReference type="PROSITE" id="PS50267">
    <property type="entry name" value="NA_NEUROTRAN_SYMP_3"/>
    <property type="match status" value="1"/>
</dbReference>
<feature type="compositionally biased region" description="Basic and acidic residues" evidence="8">
    <location>
        <begin position="333"/>
        <end position="350"/>
    </location>
</feature>
<proteinExistence type="inferred from homology"/>
<comment type="subcellular location">
    <subcellularLocation>
        <location evidence="1">Membrane</location>
        <topology evidence="1">Multi-pass membrane protein</topology>
    </subcellularLocation>
</comment>
<name>A0ABY6LVS9_9ARAC</name>
<feature type="transmembrane region" description="Helical" evidence="9">
    <location>
        <begin position="98"/>
        <end position="123"/>
    </location>
</feature>
<evidence type="ECO:0000256" key="8">
    <source>
        <dbReference type="SAM" id="MobiDB-lite"/>
    </source>
</evidence>
<evidence type="ECO:0000313" key="10">
    <source>
        <dbReference type="EMBL" id="UYV84242.1"/>
    </source>
</evidence>
<evidence type="ECO:0000256" key="5">
    <source>
        <dbReference type="ARBA" id="ARBA00022847"/>
    </source>
</evidence>
<evidence type="ECO:0000256" key="7">
    <source>
        <dbReference type="ARBA" id="ARBA00023136"/>
    </source>
</evidence>